<dbReference type="Proteomes" id="UP000600139">
    <property type="component" value="Unassembled WGS sequence"/>
</dbReference>
<feature type="transmembrane region" description="Helical" evidence="2">
    <location>
        <begin position="7"/>
        <end position="23"/>
    </location>
</feature>
<gene>
    <name evidence="3" type="ORF">JIN84_08800</name>
</gene>
<evidence type="ECO:0000256" key="2">
    <source>
        <dbReference type="SAM" id="Phobius"/>
    </source>
</evidence>
<keyword evidence="2" id="KW-0812">Transmembrane</keyword>
<dbReference type="EMBL" id="JAENIK010000009">
    <property type="protein sequence ID" value="MBK1815713.1"/>
    <property type="molecule type" value="Genomic_DNA"/>
</dbReference>
<sequence length="402" mass="45425">MKKSKTYFIVIVVACVSATYLLTRHPTRQDAAAGDAKSGPQAVFQGENRTKAADRNDRPPDKPKRWSVGEKLKATLPPDLDPEHAKKLLAAFIAGNPDLNEQSRHAMLLMEKLCDNGFSEEAEDLIPDERGLLRDNLIRHYFAYADLPSDQLLSKIERFTELGDTLDGFRSYLRRFSPADIPEAASSERVRELLKKVNPNRWQVHLNQAVRNEFMMKLGESENSDFVIINTAADMNAKGLLGSEEYLEVVNADKTASAFDKWERMRLVNMSSLQDKDHQQQFMRDRGNFISGMLAEDAPQTLSLMLKSQSEYKDRDLASAIGRWVDIHSSEPSEWFVANRDRMSHRQRTVAADTFVGKALQAGEFEGARLWTKEIPDKARRAEALEMIAAKEAGKQKPRAGN</sequence>
<feature type="region of interest" description="Disordered" evidence="1">
    <location>
        <begin position="28"/>
        <end position="70"/>
    </location>
</feature>
<dbReference type="RefSeq" id="WP_200350670.1">
    <property type="nucleotide sequence ID" value="NZ_BAABHZ010000008.1"/>
</dbReference>
<evidence type="ECO:0000313" key="4">
    <source>
        <dbReference type="Proteomes" id="UP000600139"/>
    </source>
</evidence>
<feature type="compositionally biased region" description="Basic and acidic residues" evidence="1">
    <location>
        <begin position="48"/>
        <end position="70"/>
    </location>
</feature>
<keyword evidence="2" id="KW-0472">Membrane</keyword>
<keyword evidence="4" id="KW-1185">Reference proteome</keyword>
<evidence type="ECO:0000256" key="1">
    <source>
        <dbReference type="SAM" id="MobiDB-lite"/>
    </source>
</evidence>
<protein>
    <submittedName>
        <fullName evidence="3">Uncharacterized protein</fullName>
    </submittedName>
</protein>
<reference evidence="3" key="1">
    <citation type="submission" date="2021-01" db="EMBL/GenBank/DDBJ databases">
        <title>Modified the classification status of verrucomicrobia.</title>
        <authorList>
            <person name="Feng X."/>
        </authorList>
    </citation>
    <scope>NUCLEOTIDE SEQUENCE</scope>
    <source>
        <strain evidence="3">JCM 18052</strain>
    </source>
</reference>
<evidence type="ECO:0000313" key="3">
    <source>
        <dbReference type="EMBL" id="MBK1815713.1"/>
    </source>
</evidence>
<accession>A0A934R456</accession>
<proteinExistence type="predicted"/>
<dbReference type="AlphaFoldDB" id="A0A934R456"/>
<keyword evidence="2" id="KW-1133">Transmembrane helix</keyword>
<name>A0A934R456_9BACT</name>
<comment type="caution">
    <text evidence="3">The sequence shown here is derived from an EMBL/GenBank/DDBJ whole genome shotgun (WGS) entry which is preliminary data.</text>
</comment>
<organism evidence="3 4">
    <name type="scientific">Luteolibacter yonseiensis</name>
    <dbReference type="NCBI Taxonomy" id="1144680"/>
    <lineage>
        <taxon>Bacteria</taxon>
        <taxon>Pseudomonadati</taxon>
        <taxon>Verrucomicrobiota</taxon>
        <taxon>Verrucomicrobiia</taxon>
        <taxon>Verrucomicrobiales</taxon>
        <taxon>Verrucomicrobiaceae</taxon>
        <taxon>Luteolibacter</taxon>
    </lineage>
</organism>